<keyword evidence="10" id="KW-1185">Reference proteome</keyword>
<keyword evidence="4" id="KW-0804">Transcription</keyword>
<dbReference type="PANTHER" id="PTHR10221:SF9">
    <property type="entry name" value="TRANSCRIPTION INITIATION FACTOR TFIID SUBUNIT 6"/>
    <property type="match status" value="1"/>
</dbReference>
<comment type="subcellular location">
    <subcellularLocation>
        <location evidence="1">Nucleus</location>
    </subcellularLocation>
</comment>
<dbReference type="AlphaFoldDB" id="A0A8J2KBK7"/>
<dbReference type="GO" id="GO:0046695">
    <property type="term" value="C:SLIK (SAGA-like) complex"/>
    <property type="evidence" value="ECO:0007669"/>
    <property type="project" value="InterPro"/>
</dbReference>
<keyword evidence="3" id="KW-0805">Transcription regulation</keyword>
<dbReference type="InterPro" id="IPR037796">
    <property type="entry name" value="TAF6"/>
</dbReference>
<comment type="similarity">
    <text evidence="2">Belongs to the TAF6 family.</text>
</comment>
<dbReference type="GO" id="GO:0000124">
    <property type="term" value="C:SAGA complex"/>
    <property type="evidence" value="ECO:0007669"/>
    <property type="project" value="InterPro"/>
</dbReference>
<protein>
    <recommendedName>
        <fullName evidence="6">Transcription initiation factor TFIID subunit 6</fullName>
    </recommendedName>
</protein>
<feature type="region of interest" description="Disordered" evidence="7">
    <location>
        <begin position="484"/>
        <end position="517"/>
    </location>
</feature>
<dbReference type="OrthoDB" id="361039at2759"/>
<feature type="domain" description="TATA box binding protein associated factor (TAF) histone-like fold" evidence="8">
    <location>
        <begin position="27"/>
        <end position="91"/>
    </location>
</feature>
<dbReference type="Pfam" id="PF07571">
    <property type="entry name" value="TAF6_C"/>
    <property type="match status" value="1"/>
</dbReference>
<evidence type="ECO:0000259" key="8">
    <source>
        <dbReference type="SMART" id="SM00803"/>
    </source>
</evidence>
<evidence type="ECO:0000256" key="7">
    <source>
        <dbReference type="SAM" id="MobiDB-lite"/>
    </source>
</evidence>
<reference evidence="9" key="1">
    <citation type="submission" date="2021-06" db="EMBL/GenBank/DDBJ databases">
        <authorList>
            <person name="Hodson N. C."/>
            <person name="Mongue J. A."/>
            <person name="Jaron S. K."/>
        </authorList>
    </citation>
    <scope>NUCLEOTIDE SEQUENCE</scope>
</reference>
<evidence type="ECO:0000313" key="9">
    <source>
        <dbReference type="EMBL" id="CAG7734652.1"/>
    </source>
</evidence>
<comment type="caution">
    <text evidence="9">The sequence shown here is derived from an EMBL/GenBank/DDBJ whole genome shotgun (WGS) entry which is preliminary data.</text>
</comment>
<feature type="compositionally biased region" description="Polar residues" evidence="7">
    <location>
        <begin position="728"/>
        <end position="747"/>
    </location>
</feature>
<dbReference type="FunFam" id="1.25.40.770:FF:000001">
    <property type="entry name" value="Transcription initiation factor TFIID subunit 6"/>
    <property type="match status" value="1"/>
</dbReference>
<dbReference type="CDD" id="cd08050">
    <property type="entry name" value="TAF6C"/>
    <property type="match status" value="1"/>
</dbReference>
<feature type="region of interest" description="Disordered" evidence="7">
    <location>
        <begin position="718"/>
        <end position="747"/>
    </location>
</feature>
<dbReference type="GO" id="GO:0005669">
    <property type="term" value="C:transcription factor TFIID complex"/>
    <property type="evidence" value="ECO:0007669"/>
    <property type="project" value="InterPro"/>
</dbReference>
<dbReference type="GO" id="GO:0051123">
    <property type="term" value="P:RNA polymerase II preinitiation complex assembly"/>
    <property type="evidence" value="ECO:0007669"/>
    <property type="project" value="TreeGrafter"/>
</dbReference>
<gene>
    <name evidence="9" type="ORF">AFUS01_LOCUS23029</name>
</gene>
<organism evidence="9 10">
    <name type="scientific">Allacma fusca</name>
    <dbReference type="NCBI Taxonomy" id="39272"/>
    <lineage>
        <taxon>Eukaryota</taxon>
        <taxon>Metazoa</taxon>
        <taxon>Ecdysozoa</taxon>
        <taxon>Arthropoda</taxon>
        <taxon>Hexapoda</taxon>
        <taxon>Collembola</taxon>
        <taxon>Symphypleona</taxon>
        <taxon>Sminthuridae</taxon>
        <taxon>Allacma</taxon>
    </lineage>
</organism>
<dbReference type="InterPro" id="IPR011442">
    <property type="entry name" value="TAF6_C"/>
</dbReference>
<feature type="compositionally biased region" description="Pro residues" evidence="7">
    <location>
        <begin position="507"/>
        <end position="517"/>
    </location>
</feature>
<evidence type="ECO:0000256" key="2">
    <source>
        <dbReference type="ARBA" id="ARBA00007688"/>
    </source>
</evidence>
<keyword evidence="5" id="KW-0539">Nucleus</keyword>
<name>A0A8J2KBK7_9HEXA</name>
<proteinExistence type="inferred from homology"/>
<accession>A0A8J2KBK7</accession>
<evidence type="ECO:0000256" key="4">
    <source>
        <dbReference type="ARBA" id="ARBA00023163"/>
    </source>
</evidence>
<dbReference type="Proteomes" id="UP000708208">
    <property type="component" value="Unassembled WGS sequence"/>
</dbReference>
<dbReference type="InterPro" id="IPR004823">
    <property type="entry name" value="TAF_TATA-bd_Histone-like_dom"/>
</dbReference>
<dbReference type="GO" id="GO:0016251">
    <property type="term" value="F:RNA polymerase II general transcription initiation factor activity"/>
    <property type="evidence" value="ECO:0007669"/>
    <property type="project" value="InterPro"/>
</dbReference>
<evidence type="ECO:0000313" key="10">
    <source>
        <dbReference type="Proteomes" id="UP000708208"/>
    </source>
</evidence>
<dbReference type="GO" id="GO:0003713">
    <property type="term" value="F:transcription coactivator activity"/>
    <property type="evidence" value="ECO:0007669"/>
    <property type="project" value="TreeGrafter"/>
</dbReference>
<evidence type="ECO:0000256" key="3">
    <source>
        <dbReference type="ARBA" id="ARBA00023015"/>
    </source>
</evidence>
<evidence type="ECO:0000256" key="5">
    <source>
        <dbReference type="ARBA" id="ARBA00023242"/>
    </source>
</evidence>
<sequence length="747" mass="82301">MDLPDIVATAFAQVFDHSPLLLPRTSSMVPIETVKGIVRGTGWQNFTTEACAHIAMDATFVTKLLLQEANKFREAGHRSSLVCSDIDSALNLLAAKQPVFGLGLPVQMKSSLSERISPNLVYERNQFVTPEILATDLQNLSVPRGPSVLSHWLLTADSLDVLYWPEKPDIDVEQICRNYDSDEEENSEEGVADLSEDNFDGGHSPVHAENRNPSQLVEFLMRRRASFSQSELIHLRSVSCGLLSKELESYFQALCGACVGYSEDKRNLSLASLEHDPNMIPLASFIVSFIKDQTEHYVTYPDMKKLQILMTMTKQLMLNEYIATNIKQYLHMIVPAVMTCIVCSTICANPEYEHHWQLRNYAADLLKFICDKYSNDVNNIQERAIKELKKALRGSSNKSSGTVYGILYALKAFGADVVKSELEYIVMVVKKQAEFVLSSPITVDSTDRTNSVRIKDLITQIVQLVENTGTPNIPKIKTRIVSKDHVPRFDNAKNNSSSRPQPLITRKPPPPRKVVPVPSKPAPIIPAGPRPMPIPRFPSLGPGSKSVEVVTSDPKTQTHNLTSVLSPVQNKPDSPISANIDSPPPVLVHPSKIFHTYTLKSLPIPRSLPKNSRPRPRCSNKTVNRRLPATVSPSFPFPRTPMAFPGAVQILSPRMSSPKPPSPGETAKKYVLVPLQKDTRVPSLESINSLLKGQLPSNASIVSPENILPVDVIAIDTVPESAGPEGDTGSTVHSHNPEPNSGASLIS</sequence>
<evidence type="ECO:0000256" key="6">
    <source>
        <dbReference type="ARBA" id="ARBA00040091"/>
    </source>
</evidence>
<dbReference type="SMART" id="SM00803">
    <property type="entry name" value="TAF"/>
    <property type="match status" value="1"/>
</dbReference>
<dbReference type="Pfam" id="PF02969">
    <property type="entry name" value="TAF"/>
    <property type="match status" value="1"/>
</dbReference>
<dbReference type="EMBL" id="CAJVCH010273843">
    <property type="protein sequence ID" value="CAG7734652.1"/>
    <property type="molecule type" value="Genomic_DNA"/>
</dbReference>
<dbReference type="PANTHER" id="PTHR10221">
    <property type="entry name" value="TRANSCRIPTION INITIATION FACTOR TFIID SUBUNIT 6"/>
    <property type="match status" value="1"/>
</dbReference>
<evidence type="ECO:0000256" key="1">
    <source>
        <dbReference type="ARBA" id="ARBA00004123"/>
    </source>
</evidence>